<evidence type="ECO:0000313" key="1">
    <source>
        <dbReference type="EMBL" id="KAF8790775.1"/>
    </source>
</evidence>
<protein>
    <submittedName>
        <fullName evidence="1">Oxidative stress-induced growth inhibitor 1 like protein</fullName>
    </submittedName>
</protein>
<accession>A0A8T0FK61</accession>
<keyword evidence="2" id="KW-1185">Reference proteome</keyword>
<dbReference type="EMBL" id="JABXBU010000011">
    <property type="protein sequence ID" value="KAF8790775.1"/>
    <property type="molecule type" value="Genomic_DNA"/>
</dbReference>
<dbReference type="Proteomes" id="UP000807504">
    <property type="component" value="Unassembled WGS sequence"/>
</dbReference>
<evidence type="ECO:0000313" key="2">
    <source>
        <dbReference type="Proteomes" id="UP000807504"/>
    </source>
</evidence>
<dbReference type="PANTHER" id="PTHR15192:SF8">
    <property type="entry name" value="FAD_NAD(P)-BINDING DOMAIN-CONTAINING PROTEIN"/>
    <property type="match status" value="1"/>
</dbReference>
<dbReference type="Gene3D" id="3.50.50.60">
    <property type="entry name" value="FAD/NAD(P)-binding domain"/>
    <property type="match status" value="1"/>
</dbReference>
<dbReference type="InterPro" id="IPR036188">
    <property type="entry name" value="FAD/NAD-bd_sf"/>
</dbReference>
<reference evidence="1" key="2">
    <citation type="submission" date="2020-06" db="EMBL/GenBank/DDBJ databases">
        <authorList>
            <person name="Sheffer M."/>
        </authorList>
    </citation>
    <scope>NUCLEOTIDE SEQUENCE</scope>
</reference>
<dbReference type="Pfam" id="PF13738">
    <property type="entry name" value="Pyr_redox_3"/>
    <property type="match status" value="1"/>
</dbReference>
<proteinExistence type="predicted"/>
<dbReference type="OrthoDB" id="412005at2759"/>
<reference evidence="1" key="1">
    <citation type="journal article" date="2020" name="bioRxiv">
        <title>Chromosome-level reference genome of the European wasp spider Argiope bruennichi: a resource for studies on range expansion and evolutionary adaptation.</title>
        <authorList>
            <person name="Sheffer M.M."/>
            <person name="Hoppe A."/>
            <person name="Krehenwinkel H."/>
            <person name="Uhl G."/>
            <person name="Kuss A.W."/>
            <person name="Jensen L."/>
            <person name="Jensen C."/>
            <person name="Gillespie R.G."/>
            <person name="Hoff K.J."/>
            <person name="Prost S."/>
        </authorList>
    </citation>
    <scope>NUCLEOTIDE SEQUENCE</scope>
</reference>
<dbReference type="PANTHER" id="PTHR15192">
    <property type="entry name" value="PROTEIN CBG05349"/>
    <property type="match status" value="1"/>
</dbReference>
<gene>
    <name evidence="1" type="ORF">HNY73_005745</name>
</gene>
<dbReference type="OMA" id="MDLHDKE"/>
<dbReference type="AlphaFoldDB" id="A0A8T0FK61"/>
<sequence>MLFNLTSMEKEIFKDAVVIGNGPSGITLSYILSGNWPYYNGLPHPIDFLQYRLENNDKSLVQQDLASLSEGLEGRSLNPVSVLFDTLVRPQADVGIENASVISWKFNPDNAVNHVVIGKGIPGGSWQKMDGSTLTISLGSWMELPNLSIREWDDHRIRLHSMQSGLRQKRATVETVAEYYASYVKSQGLHSYFLNNSVVTSVSPVSEEVALNLGYKTLWQVSGLIKNKSSIPEQTFRYITPHVVLATGNSDRPNKLNVDGEDLPFVLHSLADLEYMMYKKRLSPNSDQLLIVGAGLSAADAVITARFYGIPTVHVFRRSVNDPDLIFNKLPQDIYPEYHKVHQMMKDSNRVYYEGYKAFPCSKIHSIKPDGTVIITSFENNNVISVCKVSHVLVLIGRHPDLSFLPNKDLKLGIDAEKPVDCKRNPINIDLYSHESTYYPGIYAVGPLVGDNFVRFVQGDCLAAASHIISNVLKFSS</sequence>
<dbReference type="SUPFAM" id="SSF51905">
    <property type="entry name" value="FAD/NAD(P)-binding domain"/>
    <property type="match status" value="2"/>
</dbReference>
<organism evidence="1 2">
    <name type="scientific">Argiope bruennichi</name>
    <name type="common">Wasp spider</name>
    <name type="synonym">Aranea bruennichi</name>
    <dbReference type="NCBI Taxonomy" id="94029"/>
    <lineage>
        <taxon>Eukaryota</taxon>
        <taxon>Metazoa</taxon>
        <taxon>Ecdysozoa</taxon>
        <taxon>Arthropoda</taxon>
        <taxon>Chelicerata</taxon>
        <taxon>Arachnida</taxon>
        <taxon>Araneae</taxon>
        <taxon>Araneomorphae</taxon>
        <taxon>Entelegynae</taxon>
        <taxon>Araneoidea</taxon>
        <taxon>Araneidae</taxon>
        <taxon>Argiope</taxon>
    </lineage>
</organism>
<dbReference type="InterPro" id="IPR029731">
    <property type="entry name" value="OSGIN1/2"/>
</dbReference>
<comment type="caution">
    <text evidence="1">The sequence shown here is derived from an EMBL/GenBank/DDBJ whole genome shotgun (WGS) entry which is preliminary data.</text>
</comment>
<name>A0A8T0FK61_ARGBR</name>